<evidence type="ECO:0000313" key="3">
    <source>
        <dbReference type="Proteomes" id="UP001606301"/>
    </source>
</evidence>
<sequence length="145" mass="15147">MKARITNLKAPWPSGALVGAVVEFEAGALPAWAAGKCVPVGDDEEPSLTVPVPPEFVPEPVVLSEADKVREEAGQHIARLTAEFEQHARDMQAKLQELTGQNEALQTAKAEADSKVAELSAQLAAAEEARAAAAQASAATKPKKG</sequence>
<proteinExistence type="predicted"/>
<organism evidence="2 3">
    <name type="scientific">Pelomonas margarita</name>
    <dbReference type="NCBI Taxonomy" id="3299031"/>
    <lineage>
        <taxon>Bacteria</taxon>
        <taxon>Pseudomonadati</taxon>
        <taxon>Pseudomonadota</taxon>
        <taxon>Betaproteobacteria</taxon>
        <taxon>Burkholderiales</taxon>
        <taxon>Sphaerotilaceae</taxon>
        <taxon>Roseateles</taxon>
    </lineage>
</organism>
<evidence type="ECO:0000256" key="1">
    <source>
        <dbReference type="SAM" id="Coils"/>
    </source>
</evidence>
<keyword evidence="1" id="KW-0175">Coiled coil</keyword>
<comment type="caution">
    <text evidence="2">The sequence shown here is derived from an EMBL/GenBank/DDBJ whole genome shotgun (WGS) entry which is preliminary data.</text>
</comment>
<accession>A0ABW7FIE1</accession>
<dbReference type="RefSeq" id="WP_394397443.1">
    <property type="nucleotide sequence ID" value="NZ_JBIGHW010000004.1"/>
</dbReference>
<protein>
    <submittedName>
        <fullName evidence="2">Uncharacterized protein</fullName>
    </submittedName>
</protein>
<evidence type="ECO:0000313" key="2">
    <source>
        <dbReference type="EMBL" id="MFG6441119.1"/>
    </source>
</evidence>
<dbReference type="EMBL" id="JBIGHW010000004">
    <property type="protein sequence ID" value="MFG6441119.1"/>
    <property type="molecule type" value="Genomic_DNA"/>
</dbReference>
<feature type="coiled-coil region" evidence="1">
    <location>
        <begin position="77"/>
        <end position="136"/>
    </location>
</feature>
<reference evidence="2 3" key="1">
    <citation type="submission" date="2024-08" db="EMBL/GenBank/DDBJ databases">
        <authorList>
            <person name="Lu H."/>
        </authorList>
    </citation>
    <scope>NUCLEOTIDE SEQUENCE [LARGE SCALE GENOMIC DNA]</scope>
    <source>
        <strain evidence="2 3">LKC17W</strain>
    </source>
</reference>
<gene>
    <name evidence="2" type="ORF">ACG0Z3_10560</name>
</gene>
<dbReference type="Proteomes" id="UP001606301">
    <property type="component" value="Unassembled WGS sequence"/>
</dbReference>
<keyword evidence="3" id="KW-1185">Reference proteome</keyword>
<name>A0ABW7FIE1_9BURK</name>